<keyword evidence="3" id="KW-1185">Reference proteome</keyword>
<evidence type="ECO:0000256" key="1">
    <source>
        <dbReference type="SAM" id="MobiDB-lite"/>
    </source>
</evidence>
<evidence type="ECO:0000313" key="3">
    <source>
        <dbReference type="Proteomes" id="UP001487740"/>
    </source>
</evidence>
<accession>A0AAW0U1P0</accession>
<dbReference type="AlphaFoldDB" id="A0AAW0U1P0"/>
<comment type="caution">
    <text evidence="2">The sequence shown here is derived from an EMBL/GenBank/DDBJ whole genome shotgun (WGS) entry which is preliminary data.</text>
</comment>
<reference evidence="2 3" key="1">
    <citation type="submission" date="2023-03" db="EMBL/GenBank/DDBJ databases">
        <title>High-quality genome of Scylla paramamosain provides insights in environmental adaptation.</title>
        <authorList>
            <person name="Zhang L."/>
        </authorList>
    </citation>
    <scope>NUCLEOTIDE SEQUENCE [LARGE SCALE GENOMIC DNA]</scope>
    <source>
        <strain evidence="2">LZ_2023a</strain>
        <tissue evidence="2">Muscle</tissue>
    </source>
</reference>
<organism evidence="2 3">
    <name type="scientific">Scylla paramamosain</name>
    <name type="common">Mud crab</name>
    <dbReference type="NCBI Taxonomy" id="85552"/>
    <lineage>
        <taxon>Eukaryota</taxon>
        <taxon>Metazoa</taxon>
        <taxon>Ecdysozoa</taxon>
        <taxon>Arthropoda</taxon>
        <taxon>Crustacea</taxon>
        <taxon>Multicrustacea</taxon>
        <taxon>Malacostraca</taxon>
        <taxon>Eumalacostraca</taxon>
        <taxon>Eucarida</taxon>
        <taxon>Decapoda</taxon>
        <taxon>Pleocyemata</taxon>
        <taxon>Brachyura</taxon>
        <taxon>Eubrachyura</taxon>
        <taxon>Portunoidea</taxon>
        <taxon>Portunidae</taxon>
        <taxon>Portuninae</taxon>
        <taxon>Scylla</taxon>
    </lineage>
</organism>
<evidence type="ECO:0000313" key="2">
    <source>
        <dbReference type="EMBL" id="KAK8393957.1"/>
    </source>
</evidence>
<feature type="compositionally biased region" description="Pro residues" evidence="1">
    <location>
        <begin position="1"/>
        <end position="11"/>
    </location>
</feature>
<gene>
    <name evidence="2" type="ORF">O3P69_006271</name>
</gene>
<dbReference type="Proteomes" id="UP001487740">
    <property type="component" value="Unassembled WGS sequence"/>
</dbReference>
<feature type="region of interest" description="Disordered" evidence="1">
    <location>
        <begin position="66"/>
        <end position="93"/>
    </location>
</feature>
<dbReference type="EMBL" id="JARAKH010000019">
    <property type="protein sequence ID" value="KAK8393957.1"/>
    <property type="molecule type" value="Genomic_DNA"/>
</dbReference>
<proteinExistence type="predicted"/>
<protein>
    <submittedName>
        <fullName evidence="2">Uncharacterized protein</fullName>
    </submittedName>
</protein>
<name>A0AAW0U1P0_SCYPA</name>
<sequence>MRSPPSPPLLPSFPSSPLTIPHAVGPQPSARPHVHTHAPPSSVRIPGVRARGSLDATDENWSVLSLTDDCPQTPGEPPASPSLTDDEATITSTTTTTTTTITIMTVDKTVATTS</sequence>
<feature type="region of interest" description="Disordered" evidence="1">
    <location>
        <begin position="1"/>
        <end position="48"/>
    </location>
</feature>